<keyword evidence="1" id="KW-0812">Transmembrane</keyword>
<feature type="transmembrane region" description="Helical" evidence="1">
    <location>
        <begin position="60"/>
        <end position="85"/>
    </location>
</feature>
<keyword evidence="3" id="KW-1185">Reference proteome</keyword>
<organism evidence="2 3">
    <name type="scientific">Acidicapsa dinghuensis</name>
    <dbReference type="NCBI Taxonomy" id="2218256"/>
    <lineage>
        <taxon>Bacteria</taxon>
        <taxon>Pseudomonadati</taxon>
        <taxon>Acidobacteriota</taxon>
        <taxon>Terriglobia</taxon>
        <taxon>Terriglobales</taxon>
        <taxon>Acidobacteriaceae</taxon>
        <taxon>Acidicapsa</taxon>
    </lineage>
</organism>
<dbReference type="EMBL" id="JBHSPH010000003">
    <property type="protein sequence ID" value="MFC5863090.1"/>
    <property type="molecule type" value="Genomic_DNA"/>
</dbReference>
<protein>
    <submittedName>
        <fullName evidence="2">Uncharacterized protein</fullName>
    </submittedName>
</protein>
<evidence type="ECO:0000256" key="1">
    <source>
        <dbReference type="SAM" id="Phobius"/>
    </source>
</evidence>
<evidence type="ECO:0000313" key="3">
    <source>
        <dbReference type="Proteomes" id="UP001596091"/>
    </source>
</evidence>
<proteinExistence type="predicted"/>
<name>A0ABW1EG32_9BACT</name>
<accession>A0ABW1EG32</accession>
<comment type="caution">
    <text evidence="2">The sequence shown here is derived from an EMBL/GenBank/DDBJ whole genome shotgun (WGS) entry which is preliminary data.</text>
</comment>
<gene>
    <name evidence="2" type="ORF">ACFPT7_12360</name>
</gene>
<evidence type="ECO:0000313" key="2">
    <source>
        <dbReference type="EMBL" id="MFC5863090.1"/>
    </source>
</evidence>
<feature type="transmembrane region" description="Helical" evidence="1">
    <location>
        <begin position="34"/>
        <end position="54"/>
    </location>
</feature>
<dbReference type="Proteomes" id="UP001596091">
    <property type="component" value="Unassembled WGS sequence"/>
</dbReference>
<sequence length="95" mass="10085">MSVAHMSGKPRPLKLVPNLADDGTSQLLRGGLSILGFGLLAVVLLFTVLGGVGADGARNNAGWLALVIGMMCVPFGLMLSMLGVAKWLRRRNLRR</sequence>
<keyword evidence="1" id="KW-1133">Transmembrane helix</keyword>
<reference evidence="3" key="1">
    <citation type="journal article" date="2019" name="Int. J. Syst. Evol. Microbiol.">
        <title>The Global Catalogue of Microorganisms (GCM) 10K type strain sequencing project: providing services to taxonomists for standard genome sequencing and annotation.</title>
        <authorList>
            <consortium name="The Broad Institute Genomics Platform"/>
            <consortium name="The Broad Institute Genome Sequencing Center for Infectious Disease"/>
            <person name="Wu L."/>
            <person name="Ma J."/>
        </authorList>
    </citation>
    <scope>NUCLEOTIDE SEQUENCE [LARGE SCALE GENOMIC DNA]</scope>
    <source>
        <strain evidence="3">JCM 4087</strain>
    </source>
</reference>
<keyword evidence="1" id="KW-0472">Membrane</keyword>
<dbReference type="RefSeq" id="WP_263339482.1">
    <property type="nucleotide sequence ID" value="NZ_JAGSYH010000005.1"/>
</dbReference>